<dbReference type="EMBL" id="BPLQ01001619">
    <property type="protein sequence ID" value="GIX83435.1"/>
    <property type="molecule type" value="Genomic_DNA"/>
</dbReference>
<sequence>MQRFVRLVQPVKPHPGKNWPQFGEIFFLLSLLPINWIPRELPEILELPLEDNDPNRPTERKGMNCKGEKKNSFTVLWNCEGKNSRQTNIFLCISPDEFDQELCS</sequence>
<accession>A0AAV4NI19</accession>
<keyword evidence="2" id="KW-1185">Reference proteome</keyword>
<evidence type="ECO:0000313" key="1">
    <source>
        <dbReference type="EMBL" id="GIX83435.1"/>
    </source>
</evidence>
<evidence type="ECO:0000313" key="2">
    <source>
        <dbReference type="Proteomes" id="UP001054837"/>
    </source>
</evidence>
<dbReference type="Proteomes" id="UP001054837">
    <property type="component" value="Unassembled WGS sequence"/>
</dbReference>
<organism evidence="1 2">
    <name type="scientific">Caerostris darwini</name>
    <dbReference type="NCBI Taxonomy" id="1538125"/>
    <lineage>
        <taxon>Eukaryota</taxon>
        <taxon>Metazoa</taxon>
        <taxon>Ecdysozoa</taxon>
        <taxon>Arthropoda</taxon>
        <taxon>Chelicerata</taxon>
        <taxon>Arachnida</taxon>
        <taxon>Araneae</taxon>
        <taxon>Araneomorphae</taxon>
        <taxon>Entelegynae</taxon>
        <taxon>Araneoidea</taxon>
        <taxon>Araneidae</taxon>
        <taxon>Caerostris</taxon>
    </lineage>
</organism>
<reference evidence="1 2" key="1">
    <citation type="submission" date="2021-06" db="EMBL/GenBank/DDBJ databases">
        <title>Caerostris darwini draft genome.</title>
        <authorList>
            <person name="Kono N."/>
            <person name="Arakawa K."/>
        </authorList>
    </citation>
    <scope>NUCLEOTIDE SEQUENCE [LARGE SCALE GENOMIC DNA]</scope>
</reference>
<comment type="caution">
    <text evidence="1">The sequence shown here is derived from an EMBL/GenBank/DDBJ whole genome shotgun (WGS) entry which is preliminary data.</text>
</comment>
<gene>
    <name evidence="1" type="ORF">CDAR_100961</name>
</gene>
<proteinExistence type="predicted"/>
<protein>
    <submittedName>
        <fullName evidence="1">Uncharacterized protein</fullName>
    </submittedName>
</protein>
<dbReference type="AlphaFoldDB" id="A0AAV4NI19"/>
<name>A0AAV4NI19_9ARAC</name>